<name>A0AAJ6QLS6_9ACAR</name>
<protein>
    <submittedName>
        <fullName evidence="3">Uncharacterized protein LOC100900370</fullName>
    </submittedName>
</protein>
<keyword evidence="1" id="KW-0732">Signal</keyword>
<gene>
    <name evidence="3" type="primary">LOC100900370</name>
</gene>
<sequence>MLLAVLFVIGTILRTECFLFGTRSNARQRNVVYYVCLNYEAVDSTQASECVYCPQRQTVACTGISGPPLQVTRTQATCLTTYCSSGVLGQNALNGNAVPVSQRRRRDAEPAGSITALQDIESTVLLNDSES</sequence>
<organism evidence="2 3">
    <name type="scientific">Galendromus occidentalis</name>
    <name type="common">western predatory mite</name>
    <dbReference type="NCBI Taxonomy" id="34638"/>
    <lineage>
        <taxon>Eukaryota</taxon>
        <taxon>Metazoa</taxon>
        <taxon>Ecdysozoa</taxon>
        <taxon>Arthropoda</taxon>
        <taxon>Chelicerata</taxon>
        <taxon>Arachnida</taxon>
        <taxon>Acari</taxon>
        <taxon>Parasitiformes</taxon>
        <taxon>Mesostigmata</taxon>
        <taxon>Gamasina</taxon>
        <taxon>Phytoseioidea</taxon>
        <taxon>Phytoseiidae</taxon>
        <taxon>Typhlodrominae</taxon>
        <taxon>Galendromus</taxon>
    </lineage>
</organism>
<proteinExistence type="predicted"/>
<feature type="signal peptide" evidence="1">
    <location>
        <begin position="1"/>
        <end position="17"/>
    </location>
</feature>
<evidence type="ECO:0000313" key="3">
    <source>
        <dbReference type="RefSeq" id="XP_003736990.1"/>
    </source>
</evidence>
<dbReference type="Proteomes" id="UP000694867">
    <property type="component" value="Unplaced"/>
</dbReference>
<evidence type="ECO:0000313" key="2">
    <source>
        <dbReference type="Proteomes" id="UP000694867"/>
    </source>
</evidence>
<dbReference type="GeneID" id="100900370"/>
<dbReference type="KEGG" id="goe:100900370"/>
<feature type="chain" id="PRO_5042537098" evidence="1">
    <location>
        <begin position="18"/>
        <end position="131"/>
    </location>
</feature>
<reference evidence="3" key="1">
    <citation type="submission" date="2025-08" db="UniProtKB">
        <authorList>
            <consortium name="RefSeq"/>
        </authorList>
    </citation>
    <scope>IDENTIFICATION</scope>
</reference>
<keyword evidence="2" id="KW-1185">Reference proteome</keyword>
<evidence type="ECO:0000256" key="1">
    <source>
        <dbReference type="SAM" id="SignalP"/>
    </source>
</evidence>
<dbReference type="AlphaFoldDB" id="A0AAJ6QLS6"/>
<dbReference type="RefSeq" id="XP_003736990.1">
    <property type="nucleotide sequence ID" value="XM_003736942.1"/>
</dbReference>
<accession>A0AAJ6QLS6</accession>